<reference evidence="1" key="1">
    <citation type="submission" date="2021-02" db="EMBL/GenBank/DDBJ databases">
        <authorList>
            <consortium name="DOE Joint Genome Institute"/>
            <person name="Ahrendt S."/>
            <person name="Looney B.P."/>
            <person name="Miyauchi S."/>
            <person name="Morin E."/>
            <person name="Drula E."/>
            <person name="Courty P.E."/>
            <person name="Chicoki N."/>
            <person name="Fauchery L."/>
            <person name="Kohler A."/>
            <person name="Kuo A."/>
            <person name="Labutti K."/>
            <person name="Pangilinan J."/>
            <person name="Lipzen A."/>
            <person name="Riley R."/>
            <person name="Andreopoulos W."/>
            <person name="He G."/>
            <person name="Johnson J."/>
            <person name="Barry K.W."/>
            <person name="Grigoriev I.V."/>
            <person name="Nagy L."/>
            <person name="Hibbett D."/>
            <person name="Henrissat B."/>
            <person name="Matheny P.B."/>
            <person name="Labbe J."/>
            <person name="Martin F."/>
        </authorList>
    </citation>
    <scope>NUCLEOTIDE SEQUENCE</scope>
    <source>
        <strain evidence="1">EC-137</strain>
    </source>
</reference>
<gene>
    <name evidence="1" type="ORF">K488DRAFT_70179</name>
</gene>
<sequence length="304" mass="34343">MSQIMISQDKRVCDLLPLSVVKVTHLATKPSTNTKDWTCLHPLYIEEFVQVLARQRIGRALLPYSVVYGSGVHPGATDDKMISVGLELYGYLATASLGLFGNWNMRGKDIHRATWNLRLEGGLLDDIFCQQADALWEIEQYIVGTIQGQGLPVRDIEQGRARLRAGIFVNRRVFCKVRDGKPEKNLAKVGPAAKYHNQWRIPDTPQLGQRRQDGTIAPCRPERIRRGDFVKVSVQFAVERKIYPRLGNVTLRLHLNQVIQLVPAWETGEGKDVQVIPALFIEGDDVEDSQAEIMVEEPGFQEIF</sequence>
<reference evidence="1" key="2">
    <citation type="journal article" date="2022" name="New Phytol.">
        <title>Evolutionary transition to the ectomycorrhizal habit in the genomes of a hyperdiverse lineage of mushroom-forming fungi.</title>
        <authorList>
            <person name="Looney B."/>
            <person name="Miyauchi S."/>
            <person name="Morin E."/>
            <person name="Drula E."/>
            <person name="Courty P.E."/>
            <person name="Kohler A."/>
            <person name="Kuo A."/>
            <person name="LaButti K."/>
            <person name="Pangilinan J."/>
            <person name="Lipzen A."/>
            <person name="Riley R."/>
            <person name="Andreopoulos W."/>
            <person name="He G."/>
            <person name="Johnson J."/>
            <person name="Nolan M."/>
            <person name="Tritt A."/>
            <person name="Barry K.W."/>
            <person name="Grigoriev I.V."/>
            <person name="Nagy L.G."/>
            <person name="Hibbett D."/>
            <person name="Henrissat B."/>
            <person name="Matheny P.B."/>
            <person name="Labbe J."/>
            <person name="Martin F.M."/>
        </authorList>
    </citation>
    <scope>NUCLEOTIDE SEQUENCE</scope>
    <source>
        <strain evidence="1">EC-137</strain>
    </source>
</reference>
<dbReference type="EMBL" id="MU273529">
    <property type="protein sequence ID" value="KAI0033064.1"/>
    <property type="molecule type" value="Genomic_DNA"/>
</dbReference>
<name>A0ACB8QMJ1_9AGAM</name>
<evidence type="ECO:0000313" key="2">
    <source>
        <dbReference type="Proteomes" id="UP000814128"/>
    </source>
</evidence>
<comment type="caution">
    <text evidence="1">The sequence shown here is derived from an EMBL/GenBank/DDBJ whole genome shotgun (WGS) entry which is preliminary data.</text>
</comment>
<protein>
    <submittedName>
        <fullName evidence="1">Uncharacterized protein</fullName>
    </submittedName>
</protein>
<proteinExistence type="predicted"/>
<evidence type="ECO:0000313" key="1">
    <source>
        <dbReference type="EMBL" id="KAI0033064.1"/>
    </source>
</evidence>
<keyword evidence="2" id="KW-1185">Reference proteome</keyword>
<accession>A0ACB8QMJ1</accession>
<dbReference type="Proteomes" id="UP000814128">
    <property type="component" value="Unassembled WGS sequence"/>
</dbReference>
<organism evidence="1 2">
    <name type="scientific">Vararia minispora EC-137</name>
    <dbReference type="NCBI Taxonomy" id="1314806"/>
    <lineage>
        <taxon>Eukaryota</taxon>
        <taxon>Fungi</taxon>
        <taxon>Dikarya</taxon>
        <taxon>Basidiomycota</taxon>
        <taxon>Agaricomycotina</taxon>
        <taxon>Agaricomycetes</taxon>
        <taxon>Russulales</taxon>
        <taxon>Lachnocladiaceae</taxon>
        <taxon>Vararia</taxon>
    </lineage>
</organism>